<feature type="transmembrane region" description="Helical" evidence="1">
    <location>
        <begin position="175"/>
        <end position="194"/>
    </location>
</feature>
<keyword evidence="1" id="KW-1133">Transmembrane helix</keyword>
<sequence length="222" mass="24719">MCFSAAASFTTTAFLLPMGAYCVMKAYHSDKHYLVLASIPFLFGLQQAFEGGLWLVVGDSVESSIHSMALGFLFFADLLWPCFVPLAVALVEENRKKRQLFLLASILGGILGLSIFLPLWIQPGWLSVQVRQGSILYQIVQLYDAVIPQFGARMIYVIIVAAPLLFSSVTALQRLGFLLLASIIVSSLLFSYAFVSVWCFFAAIISLYIVVIINHWPPKFRH</sequence>
<dbReference type="RefSeq" id="WP_023494447.1">
    <property type="nucleotide sequence ID" value="NZ_AYLO01000052.1"/>
</dbReference>
<evidence type="ECO:0000313" key="3">
    <source>
        <dbReference type="Proteomes" id="UP000017842"/>
    </source>
</evidence>
<evidence type="ECO:0000313" key="2">
    <source>
        <dbReference type="EMBL" id="ESS72515.1"/>
    </source>
</evidence>
<accession>V5BGT3</accession>
<dbReference type="InterPro" id="IPR046737">
    <property type="entry name" value="DUF6629"/>
</dbReference>
<dbReference type="Pfam" id="PF20334">
    <property type="entry name" value="DUF6629"/>
    <property type="match status" value="1"/>
</dbReference>
<feature type="transmembrane region" description="Helical" evidence="1">
    <location>
        <begin position="150"/>
        <end position="168"/>
    </location>
</feature>
<proteinExistence type="predicted"/>
<feature type="transmembrane region" description="Helical" evidence="1">
    <location>
        <begin position="6"/>
        <end position="24"/>
    </location>
</feature>
<protein>
    <submittedName>
        <fullName evidence="2">Uncharacterized protein</fullName>
    </submittedName>
</protein>
<organism evidence="2 3">
    <name type="scientific">Methyloglobulus morosus KoM1</name>
    <dbReference type="NCBI Taxonomy" id="1116472"/>
    <lineage>
        <taxon>Bacteria</taxon>
        <taxon>Pseudomonadati</taxon>
        <taxon>Pseudomonadota</taxon>
        <taxon>Gammaproteobacteria</taxon>
        <taxon>Methylococcales</taxon>
        <taxon>Methylococcaceae</taxon>
        <taxon>Methyloglobulus</taxon>
    </lineage>
</organism>
<keyword evidence="1" id="KW-0812">Transmembrane</keyword>
<feature type="transmembrane region" description="Helical" evidence="1">
    <location>
        <begin position="100"/>
        <end position="121"/>
    </location>
</feature>
<gene>
    <name evidence="2" type="ORF">MGMO_54c00040</name>
</gene>
<dbReference type="OrthoDB" id="8441457at2"/>
<feature type="transmembrane region" description="Helical" evidence="1">
    <location>
        <begin position="69"/>
        <end position="91"/>
    </location>
</feature>
<feature type="transmembrane region" description="Helical" evidence="1">
    <location>
        <begin position="33"/>
        <end position="57"/>
    </location>
</feature>
<dbReference type="eggNOG" id="ENOG5032S87">
    <property type="taxonomic scope" value="Bacteria"/>
</dbReference>
<dbReference type="EMBL" id="AYLO01000052">
    <property type="protein sequence ID" value="ESS72515.1"/>
    <property type="molecule type" value="Genomic_DNA"/>
</dbReference>
<dbReference type="Proteomes" id="UP000017842">
    <property type="component" value="Unassembled WGS sequence"/>
</dbReference>
<name>V5BGT3_9GAMM</name>
<evidence type="ECO:0000256" key="1">
    <source>
        <dbReference type="SAM" id="Phobius"/>
    </source>
</evidence>
<keyword evidence="3" id="KW-1185">Reference proteome</keyword>
<reference evidence="2 3" key="1">
    <citation type="journal article" date="2013" name="Genome Announc.">
        <title>Draft Genome Sequence of the Methanotrophic Gammaproteobacterium Methyloglobulus morosus DSM 22980 Strain KoM1.</title>
        <authorList>
            <person name="Poehlein A."/>
            <person name="Deutzmann J.S."/>
            <person name="Daniel R."/>
            <person name="Simeonova D.D."/>
        </authorList>
    </citation>
    <scope>NUCLEOTIDE SEQUENCE [LARGE SCALE GENOMIC DNA]</scope>
    <source>
        <strain evidence="2 3">KoM1</strain>
    </source>
</reference>
<dbReference type="AlphaFoldDB" id="V5BGT3"/>
<comment type="caution">
    <text evidence="2">The sequence shown here is derived from an EMBL/GenBank/DDBJ whole genome shotgun (WGS) entry which is preliminary data.</text>
</comment>
<keyword evidence="1" id="KW-0472">Membrane</keyword>